<evidence type="ECO:0000256" key="5">
    <source>
        <dbReference type="ARBA" id="ARBA00023157"/>
    </source>
</evidence>
<evidence type="ECO:0000256" key="6">
    <source>
        <dbReference type="SAM" id="SignalP"/>
    </source>
</evidence>
<name>A0AAZ3NU27_ONCTS</name>
<feature type="domain" description="Peptidase S1" evidence="7">
    <location>
        <begin position="36"/>
        <end position="266"/>
    </location>
</feature>
<evidence type="ECO:0000256" key="3">
    <source>
        <dbReference type="ARBA" id="ARBA00022801"/>
    </source>
</evidence>
<evidence type="ECO:0000256" key="2">
    <source>
        <dbReference type="ARBA" id="ARBA00022729"/>
    </source>
</evidence>
<proteinExistence type="predicted"/>
<protein>
    <recommendedName>
        <fullName evidence="7">Peptidase S1 domain-containing protein</fullName>
    </recommendedName>
</protein>
<keyword evidence="5" id="KW-1015">Disulfide bond</keyword>
<dbReference type="InterPro" id="IPR001314">
    <property type="entry name" value="Peptidase_S1A"/>
</dbReference>
<keyword evidence="2 6" id="KW-0732">Signal</keyword>
<dbReference type="SUPFAM" id="SSF50494">
    <property type="entry name" value="Trypsin-like serine proteases"/>
    <property type="match status" value="1"/>
</dbReference>
<organism evidence="8 9">
    <name type="scientific">Oncorhynchus tshawytscha</name>
    <name type="common">Chinook salmon</name>
    <name type="synonym">Salmo tshawytscha</name>
    <dbReference type="NCBI Taxonomy" id="74940"/>
    <lineage>
        <taxon>Eukaryota</taxon>
        <taxon>Metazoa</taxon>
        <taxon>Chordata</taxon>
        <taxon>Craniata</taxon>
        <taxon>Vertebrata</taxon>
        <taxon>Euteleostomi</taxon>
        <taxon>Actinopterygii</taxon>
        <taxon>Neopterygii</taxon>
        <taxon>Teleostei</taxon>
        <taxon>Protacanthopterygii</taxon>
        <taxon>Salmoniformes</taxon>
        <taxon>Salmonidae</taxon>
        <taxon>Salmoninae</taxon>
        <taxon>Oncorhynchus</taxon>
    </lineage>
</organism>
<dbReference type="PANTHER" id="PTHR24271:SF52">
    <property type="entry name" value="GRANZYME K"/>
    <property type="match status" value="1"/>
</dbReference>
<keyword evidence="4" id="KW-0720">Serine protease</keyword>
<feature type="signal peptide" evidence="6">
    <location>
        <begin position="1"/>
        <end position="22"/>
    </location>
</feature>
<dbReference type="InterPro" id="IPR009003">
    <property type="entry name" value="Peptidase_S1_PA"/>
</dbReference>
<dbReference type="Proteomes" id="UP000694402">
    <property type="component" value="Unassembled WGS sequence"/>
</dbReference>
<dbReference type="InterPro" id="IPR018114">
    <property type="entry name" value="TRYPSIN_HIS"/>
</dbReference>
<dbReference type="GO" id="GO:0006508">
    <property type="term" value="P:proteolysis"/>
    <property type="evidence" value="ECO:0007669"/>
    <property type="project" value="UniProtKB-KW"/>
</dbReference>
<dbReference type="SMART" id="SM00020">
    <property type="entry name" value="Tryp_SPc"/>
    <property type="match status" value="1"/>
</dbReference>
<evidence type="ECO:0000256" key="4">
    <source>
        <dbReference type="ARBA" id="ARBA00022825"/>
    </source>
</evidence>
<dbReference type="PROSITE" id="PS00134">
    <property type="entry name" value="TRYPSIN_HIS"/>
    <property type="match status" value="1"/>
</dbReference>
<gene>
    <name evidence="8" type="primary">GZMA</name>
</gene>
<evidence type="ECO:0000313" key="8">
    <source>
        <dbReference type="Ensembl" id="ENSOTSP00005107900.1"/>
    </source>
</evidence>
<accession>A0AAZ3NU27</accession>
<dbReference type="GO" id="GO:0004252">
    <property type="term" value="F:serine-type endopeptidase activity"/>
    <property type="evidence" value="ECO:0007669"/>
    <property type="project" value="InterPro"/>
</dbReference>
<keyword evidence="3" id="KW-0378">Hydrolase</keyword>
<evidence type="ECO:0000259" key="7">
    <source>
        <dbReference type="PROSITE" id="PS50240"/>
    </source>
</evidence>
<reference evidence="9" key="1">
    <citation type="journal article" date="2018" name="PLoS ONE">
        <title>Chinook salmon (Oncorhynchus tshawytscha) genome and transcriptome.</title>
        <authorList>
            <person name="Christensen K.A."/>
            <person name="Leong J.S."/>
            <person name="Sakhrani D."/>
            <person name="Biagi C.A."/>
            <person name="Minkley D.R."/>
            <person name="Withler R.E."/>
            <person name="Rondeau E.B."/>
            <person name="Koop B.F."/>
            <person name="Devlin R.H."/>
        </authorList>
    </citation>
    <scope>NUCLEOTIDE SEQUENCE [LARGE SCALE GENOMIC DNA]</scope>
</reference>
<dbReference type="CDD" id="cd00190">
    <property type="entry name" value="Tryp_SPc"/>
    <property type="match status" value="1"/>
</dbReference>
<dbReference type="PROSITE" id="PS50240">
    <property type="entry name" value="TRYPSIN_DOM"/>
    <property type="match status" value="1"/>
</dbReference>
<dbReference type="InterPro" id="IPR001254">
    <property type="entry name" value="Trypsin_dom"/>
</dbReference>
<dbReference type="GeneTree" id="ENSGT00940000162161"/>
<dbReference type="PANTHER" id="PTHR24271">
    <property type="entry name" value="KALLIKREIN-RELATED"/>
    <property type="match status" value="1"/>
</dbReference>
<dbReference type="AlphaFoldDB" id="A0AAZ3NU27"/>
<dbReference type="Gene3D" id="2.40.10.10">
    <property type="entry name" value="Trypsin-like serine proteases"/>
    <property type="match status" value="2"/>
</dbReference>
<keyword evidence="9" id="KW-1185">Reference proteome</keyword>
<dbReference type="Ensembl" id="ENSOTST00005185443.1">
    <property type="protein sequence ID" value="ENSOTSP00005107900.1"/>
    <property type="gene ID" value="ENSOTSG00005050596.1"/>
</dbReference>
<sequence length="269" mass="29011">MGRWGPTILLCLVCVFLSVCLCVCVSLCLCVCVSTIINGKEVVPHSLPFMARLEDGKGSLVCGGILIHESWVLTAAHCKEQTGWFSHRSNVNLGVHSVKNEAKASRQLIAVKKHVPHPDYNVAELRHDIMLIKLTKPVKLTDTVKVMDLPKPASGVPAGTQCFAAGWGDTKENGDQSDVLLSVNVTVIDRKKCNSPDYYHFSSVITGGMLCAGYGQDRAGDSGGPLVCRDALRGVVSFAGGCGRVNKPTVYTFISKYTDWITKTIQTSG</sequence>
<dbReference type="InterPro" id="IPR043504">
    <property type="entry name" value="Peptidase_S1_PA_chymotrypsin"/>
</dbReference>
<keyword evidence="1" id="KW-0645">Protease</keyword>
<reference evidence="8" key="2">
    <citation type="submission" date="2025-08" db="UniProtKB">
        <authorList>
            <consortium name="Ensembl"/>
        </authorList>
    </citation>
    <scope>IDENTIFICATION</scope>
</reference>
<evidence type="ECO:0000313" key="9">
    <source>
        <dbReference type="Proteomes" id="UP000694402"/>
    </source>
</evidence>
<reference evidence="8" key="3">
    <citation type="submission" date="2025-09" db="UniProtKB">
        <authorList>
            <consortium name="Ensembl"/>
        </authorList>
    </citation>
    <scope>IDENTIFICATION</scope>
</reference>
<evidence type="ECO:0000256" key="1">
    <source>
        <dbReference type="ARBA" id="ARBA00022670"/>
    </source>
</evidence>
<dbReference type="PRINTS" id="PR00722">
    <property type="entry name" value="CHYMOTRYPSIN"/>
</dbReference>
<dbReference type="Pfam" id="PF00089">
    <property type="entry name" value="Trypsin"/>
    <property type="match status" value="1"/>
</dbReference>
<dbReference type="FunFam" id="2.40.10.10:FF:000120">
    <property type="entry name" value="Putative serine protease"/>
    <property type="match status" value="1"/>
</dbReference>
<feature type="chain" id="PRO_5044247869" description="Peptidase S1 domain-containing protein" evidence="6">
    <location>
        <begin position="23"/>
        <end position="269"/>
    </location>
</feature>